<dbReference type="EMBL" id="VSSQ01090013">
    <property type="protein sequence ID" value="MPN36077.1"/>
    <property type="molecule type" value="Genomic_DNA"/>
</dbReference>
<dbReference type="AlphaFoldDB" id="A0A645HAL7"/>
<gene>
    <name evidence="1" type="ORF">SDC9_183582</name>
</gene>
<organism evidence="1">
    <name type="scientific">bioreactor metagenome</name>
    <dbReference type="NCBI Taxonomy" id="1076179"/>
    <lineage>
        <taxon>unclassified sequences</taxon>
        <taxon>metagenomes</taxon>
        <taxon>ecological metagenomes</taxon>
    </lineage>
</organism>
<evidence type="ECO:0008006" key="2">
    <source>
        <dbReference type="Google" id="ProtNLM"/>
    </source>
</evidence>
<comment type="caution">
    <text evidence="1">The sequence shown here is derived from an EMBL/GenBank/DDBJ whole genome shotgun (WGS) entry which is preliminary data.</text>
</comment>
<name>A0A645HAL7_9ZZZZ</name>
<proteinExistence type="predicted"/>
<reference evidence="1" key="1">
    <citation type="submission" date="2019-08" db="EMBL/GenBank/DDBJ databases">
        <authorList>
            <person name="Kucharzyk K."/>
            <person name="Murdoch R.W."/>
            <person name="Higgins S."/>
            <person name="Loffler F."/>
        </authorList>
    </citation>
    <scope>NUCLEOTIDE SEQUENCE</scope>
</reference>
<accession>A0A645HAL7</accession>
<evidence type="ECO:0000313" key="1">
    <source>
        <dbReference type="EMBL" id="MPN36077.1"/>
    </source>
</evidence>
<protein>
    <recommendedName>
        <fullName evidence="2">DNA-binding protein</fullName>
    </recommendedName>
</protein>
<sequence length="50" mass="5855">MKLTNIKTNEVKEFNSLKDVANFLERATSTVKYHINKKSSILGYKIEYMD</sequence>